<proteinExistence type="predicted"/>
<dbReference type="EMBL" id="AP024412">
    <property type="protein sequence ID" value="BCR35950.1"/>
    <property type="molecule type" value="Genomic_DNA"/>
</dbReference>
<keyword evidence="2" id="KW-0012">Acyltransferase</keyword>
<dbReference type="AlphaFoldDB" id="A0A7U9XVB5"/>
<keyword evidence="1" id="KW-0808">Transferase</keyword>
<keyword evidence="5" id="KW-1185">Reference proteome</keyword>
<accession>A0A7U9XVB5</accession>
<reference evidence="4" key="1">
    <citation type="submission" date="2021-01" db="EMBL/GenBank/DDBJ databases">
        <title>Draft genome sequence of Acholeplasmataceae bacterium strain Mahy22.</title>
        <authorList>
            <person name="Watanabe M."/>
            <person name="Kojima H."/>
            <person name="Fukui M."/>
        </authorList>
    </citation>
    <scope>NUCLEOTIDE SEQUENCE</scope>
    <source>
        <strain evidence="4">Mahy22</strain>
    </source>
</reference>
<dbReference type="KEGG" id="manr:MPAN_008430"/>
<dbReference type="PANTHER" id="PTHR10434">
    <property type="entry name" value="1-ACYL-SN-GLYCEROL-3-PHOSPHATE ACYLTRANSFERASE"/>
    <property type="match status" value="1"/>
</dbReference>
<dbReference type="CDD" id="cd07989">
    <property type="entry name" value="LPLAT_AGPAT-like"/>
    <property type="match status" value="1"/>
</dbReference>
<gene>
    <name evidence="4" type="ORF">MPAN_008430</name>
</gene>
<dbReference type="Proteomes" id="UP000620133">
    <property type="component" value="Chromosome"/>
</dbReference>
<dbReference type="InterPro" id="IPR002123">
    <property type="entry name" value="Plipid/glycerol_acylTrfase"/>
</dbReference>
<evidence type="ECO:0000313" key="4">
    <source>
        <dbReference type="EMBL" id="BCR35950.1"/>
    </source>
</evidence>
<protein>
    <recommendedName>
        <fullName evidence="3">Phospholipid/glycerol acyltransferase domain-containing protein</fullName>
    </recommendedName>
</protein>
<dbReference type="SMART" id="SM00563">
    <property type="entry name" value="PlsC"/>
    <property type="match status" value="1"/>
</dbReference>
<dbReference type="Pfam" id="PF01553">
    <property type="entry name" value="Acyltransferase"/>
    <property type="match status" value="1"/>
</dbReference>
<feature type="domain" description="Phospholipid/glycerol acyltransferase" evidence="3">
    <location>
        <begin position="98"/>
        <end position="214"/>
    </location>
</feature>
<evidence type="ECO:0000256" key="1">
    <source>
        <dbReference type="ARBA" id="ARBA00022679"/>
    </source>
</evidence>
<dbReference type="PANTHER" id="PTHR10434:SF11">
    <property type="entry name" value="1-ACYL-SN-GLYCEROL-3-PHOSPHATE ACYLTRANSFERASE"/>
    <property type="match status" value="1"/>
</dbReference>
<name>A0A7U9XVB5_9MOLU</name>
<dbReference type="GO" id="GO:0003841">
    <property type="term" value="F:1-acylglycerol-3-phosphate O-acyltransferase activity"/>
    <property type="evidence" value="ECO:0007669"/>
    <property type="project" value="TreeGrafter"/>
</dbReference>
<evidence type="ECO:0000313" key="5">
    <source>
        <dbReference type="Proteomes" id="UP000620133"/>
    </source>
</evidence>
<organism evidence="4 5">
    <name type="scientific">Mariniplasma anaerobium</name>
    <dbReference type="NCBI Taxonomy" id="2735436"/>
    <lineage>
        <taxon>Bacteria</taxon>
        <taxon>Bacillati</taxon>
        <taxon>Mycoplasmatota</taxon>
        <taxon>Mollicutes</taxon>
        <taxon>Acholeplasmatales</taxon>
        <taxon>Acholeplasmataceae</taxon>
        <taxon>Mariniplasma</taxon>
    </lineage>
</organism>
<sequence>MISALFIISSLAFTYLLHIITNTNYYFIPLWLIAGVILGYLITLLFVIVQLPIFKKTKLFNKYKIYTYRSVAYFLNRYVFRLRLEIVGRENVPKSGRLTVYANHKSYADPVIVMEAINRPTSYTPKSGVYKFPFMHEMLASLGSFPIDRSSDRNTARAMVEAIKVVKQGMAMVIFPEGGIKDRNDIKMVAMRAGAYRLGVKAEADLLPVSIDGSIMIKHNVPFKRTKIKVTIHELIKYEDIKGLKTSDLADRVFHIINEELTKND</sequence>
<dbReference type="SUPFAM" id="SSF69593">
    <property type="entry name" value="Glycerol-3-phosphate (1)-acyltransferase"/>
    <property type="match status" value="1"/>
</dbReference>
<evidence type="ECO:0000259" key="3">
    <source>
        <dbReference type="SMART" id="SM00563"/>
    </source>
</evidence>
<dbReference type="GO" id="GO:0006654">
    <property type="term" value="P:phosphatidic acid biosynthetic process"/>
    <property type="evidence" value="ECO:0007669"/>
    <property type="project" value="TreeGrafter"/>
</dbReference>
<evidence type="ECO:0000256" key="2">
    <source>
        <dbReference type="ARBA" id="ARBA00023315"/>
    </source>
</evidence>
<dbReference type="RefSeq" id="WP_176239794.1">
    <property type="nucleotide sequence ID" value="NZ_AP024412.1"/>
</dbReference>